<dbReference type="Pfam" id="PF13649">
    <property type="entry name" value="Methyltransf_25"/>
    <property type="match status" value="1"/>
</dbReference>
<dbReference type="EMBL" id="JABEPQ010000001">
    <property type="protein sequence ID" value="NNM45775.1"/>
    <property type="molecule type" value="Genomic_DNA"/>
</dbReference>
<dbReference type="AlphaFoldDB" id="A0A849HCW5"/>
<reference evidence="2 3" key="1">
    <citation type="submission" date="2020-04" db="EMBL/GenBank/DDBJ databases">
        <title>Knoellia sp. isolate from air conditioner.</title>
        <authorList>
            <person name="Chea S."/>
            <person name="Kim D.-U."/>
        </authorList>
    </citation>
    <scope>NUCLEOTIDE SEQUENCE [LARGE SCALE GENOMIC DNA]</scope>
    <source>
        <strain evidence="2 3">DB2414S</strain>
    </source>
</reference>
<dbReference type="GO" id="GO:0008168">
    <property type="term" value="F:methyltransferase activity"/>
    <property type="evidence" value="ECO:0007669"/>
    <property type="project" value="UniProtKB-KW"/>
</dbReference>
<comment type="caution">
    <text evidence="2">The sequence shown here is derived from an EMBL/GenBank/DDBJ whole genome shotgun (WGS) entry which is preliminary data.</text>
</comment>
<protein>
    <submittedName>
        <fullName evidence="2">Class I SAM-dependent methyltransferase</fullName>
    </submittedName>
</protein>
<organism evidence="2 3">
    <name type="scientific">Knoellia koreensis</name>
    <dbReference type="NCBI Taxonomy" id="2730921"/>
    <lineage>
        <taxon>Bacteria</taxon>
        <taxon>Bacillati</taxon>
        <taxon>Actinomycetota</taxon>
        <taxon>Actinomycetes</taxon>
        <taxon>Micrococcales</taxon>
        <taxon>Intrasporangiaceae</taxon>
        <taxon>Knoellia</taxon>
    </lineage>
</organism>
<dbReference type="CDD" id="cd02440">
    <property type="entry name" value="AdoMet_MTases"/>
    <property type="match status" value="1"/>
</dbReference>
<keyword evidence="2" id="KW-0808">Transferase</keyword>
<name>A0A849HCW5_9MICO</name>
<sequence length="248" mass="27651">MDEAPGTILTEPGRRHLTVTDEELDHIRERYERRKTLAPDLYSFTRPEVLRGVQSVDRATMSLLVGAGLTDLAGLRLLEVGCGTGGNLLRFLRWGFRPENLVGNDLLADRVEQARRVLPRDVTLTAGDARDLDDGGPFDIVYQSTVLSSILDDEVQRSVADRMWQLTRPGGVVLSYDFVFDNPRNPDVRKVPVSRLRQLFPEGMVTTRRVTLAPPIARRAARLGPAFSALEALPFLRTHVVALISKPT</sequence>
<dbReference type="Proteomes" id="UP000588586">
    <property type="component" value="Unassembled WGS sequence"/>
</dbReference>
<feature type="domain" description="Methyltransferase" evidence="1">
    <location>
        <begin position="78"/>
        <end position="171"/>
    </location>
</feature>
<evidence type="ECO:0000313" key="2">
    <source>
        <dbReference type="EMBL" id="NNM45775.1"/>
    </source>
</evidence>
<gene>
    <name evidence="2" type="ORF">HJG52_07120</name>
</gene>
<evidence type="ECO:0000259" key="1">
    <source>
        <dbReference type="Pfam" id="PF13649"/>
    </source>
</evidence>
<accession>A0A849HCW5</accession>
<keyword evidence="2" id="KW-0489">Methyltransferase</keyword>
<dbReference type="GO" id="GO:0032259">
    <property type="term" value="P:methylation"/>
    <property type="evidence" value="ECO:0007669"/>
    <property type="project" value="UniProtKB-KW"/>
</dbReference>
<keyword evidence="3" id="KW-1185">Reference proteome</keyword>
<dbReference type="InterPro" id="IPR041698">
    <property type="entry name" value="Methyltransf_25"/>
</dbReference>
<evidence type="ECO:0000313" key="3">
    <source>
        <dbReference type="Proteomes" id="UP000588586"/>
    </source>
</evidence>
<dbReference type="Gene3D" id="3.40.50.150">
    <property type="entry name" value="Vaccinia Virus protein VP39"/>
    <property type="match status" value="1"/>
</dbReference>
<dbReference type="SUPFAM" id="SSF53335">
    <property type="entry name" value="S-adenosyl-L-methionine-dependent methyltransferases"/>
    <property type="match status" value="1"/>
</dbReference>
<proteinExistence type="predicted"/>
<dbReference type="InterPro" id="IPR029063">
    <property type="entry name" value="SAM-dependent_MTases_sf"/>
</dbReference>